<evidence type="ECO:0000256" key="1">
    <source>
        <dbReference type="SAM" id="MobiDB-lite"/>
    </source>
</evidence>
<gene>
    <name evidence="3" type="ORF">C7416_105365</name>
</gene>
<feature type="transmembrane region" description="Helical" evidence="2">
    <location>
        <begin position="67"/>
        <end position="88"/>
    </location>
</feature>
<evidence type="ECO:0008006" key="5">
    <source>
        <dbReference type="Google" id="ProtNLM"/>
    </source>
</evidence>
<proteinExistence type="predicted"/>
<keyword evidence="4" id="KW-1185">Reference proteome</keyword>
<feature type="transmembrane region" description="Helical" evidence="2">
    <location>
        <begin position="43"/>
        <end position="61"/>
    </location>
</feature>
<dbReference type="Proteomes" id="UP000249638">
    <property type="component" value="Unassembled WGS sequence"/>
</dbReference>
<evidence type="ECO:0000313" key="4">
    <source>
        <dbReference type="Proteomes" id="UP000249638"/>
    </source>
</evidence>
<reference evidence="3" key="1">
    <citation type="submission" date="2018-06" db="EMBL/GenBank/DDBJ databases">
        <title>Genomic Encyclopedia of Type Strains, Phase IV (KMG-V): Genome sequencing to study the core and pangenomes of soil and plant-associated prokaryotes.</title>
        <authorList>
            <person name="Whitman W."/>
        </authorList>
    </citation>
    <scope>NUCLEOTIDE SEQUENCE [LARGE SCALE GENOMIC DNA]</scope>
    <source>
        <strain evidence="3">MLR2-44</strain>
    </source>
</reference>
<feature type="region of interest" description="Disordered" evidence="1">
    <location>
        <begin position="97"/>
        <end position="119"/>
    </location>
</feature>
<keyword evidence="2" id="KW-0472">Membrane</keyword>
<comment type="caution">
    <text evidence="3">The sequence shown here is derived from an EMBL/GenBank/DDBJ whole genome shotgun (WGS) entry which is preliminary data.</text>
</comment>
<accession>A0A2W7NZ92</accession>
<evidence type="ECO:0000256" key="2">
    <source>
        <dbReference type="SAM" id="Phobius"/>
    </source>
</evidence>
<sequence length="119" mass="13019">MPCNARAVNAEIRPGAARCPTYRTVMQHTHLPRPSSIVEKDEILMYIVAIGWLYVALMMAITEHNVVAGVATFLMYGVAPVALVLYIMGTPGRRRRKAEAERALEPGAPASEAAKRADE</sequence>
<keyword evidence="2" id="KW-1133">Transmembrane helix</keyword>
<dbReference type="AlphaFoldDB" id="A0A2W7NZ92"/>
<organism evidence="3 4">
    <name type="scientific">Cupriavidus phytorum</name>
    <dbReference type="NCBI Taxonomy" id="3024399"/>
    <lineage>
        <taxon>Bacteria</taxon>
        <taxon>Pseudomonadati</taxon>
        <taxon>Pseudomonadota</taxon>
        <taxon>Betaproteobacteria</taxon>
        <taxon>Burkholderiales</taxon>
        <taxon>Burkholderiaceae</taxon>
        <taxon>Cupriavidus</taxon>
    </lineage>
</organism>
<name>A0A2W7NZ92_9BURK</name>
<keyword evidence="2" id="KW-0812">Transmembrane</keyword>
<dbReference type="EMBL" id="QKZN01000005">
    <property type="protein sequence ID" value="PZX28130.1"/>
    <property type="molecule type" value="Genomic_DNA"/>
</dbReference>
<evidence type="ECO:0000313" key="3">
    <source>
        <dbReference type="EMBL" id="PZX28130.1"/>
    </source>
</evidence>
<protein>
    <recommendedName>
        <fullName evidence="5">Transmembrane protein</fullName>
    </recommendedName>
</protein>